<dbReference type="GO" id="GO:0005737">
    <property type="term" value="C:cytoplasm"/>
    <property type="evidence" value="ECO:0007669"/>
    <property type="project" value="UniProtKB-SubCell"/>
</dbReference>
<evidence type="ECO:0000313" key="8">
    <source>
        <dbReference type="Proteomes" id="UP000887226"/>
    </source>
</evidence>
<dbReference type="GO" id="GO:0036503">
    <property type="term" value="P:ERAD pathway"/>
    <property type="evidence" value="ECO:0007669"/>
    <property type="project" value="TreeGrafter"/>
</dbReference>
<reference evidence="7" key="1">
    <citation type="journal article" date="2021" name="IMA Fungus">
        <title>Genomic characterization of three marine fungi, including Emericellopsis atlantica sp. nov. with signatures of a generalist lifestyle and marine biomass degradation.</title>
        <authorList>
            <person name="Hagestad O.C."/>
            <person name="Hou L."/>
            <person name="Andersen J.H."/>
            <person name="Hansen E.H."/>
            <person name="Altermark B."/>
            <person name="Li C."/>
            <person name="Kuhnert E."/>
            <person name="Cox R.J."/>
            <person name="Crous P.W."/>
            <person name="Spatafora J.W."/>
            <person name="Lail K."/>
            <person name="Amirebrahimi M."/>
            <person name="Lipzen A."/>
            <person name="Pangilinan J."/>
            <person name="Andreopoulos W."/>
            <person name="Hayes R.D."/>
            <person name="Ng V."/>
            <person name="Grigoriev I.V."/>
            <person name="Jackson S.A."/>
            <person name="Sutton T.D.S."/>
            <person name="Dobson A.D.W."/>
            <person name="Rama T."/>
        </authorList>
    </citation>
    <scope>NUCLEOTIDE SEQUENCE</scope>
    <source>
        <strain evidence="7">TRa3180A</strain>
    </source>
</reference>
<accession>A0A9P8CHE6</accession>
<dbReference type="InterPro" id="IPR055443">
    <property type="entry name" value="HEAT_ECM29"/>
</dbReference>
<feature type="domain" description="Proteasome component Ecm29 N-terminal" evidence="5">
    <location>
        <begin position="15"/>
        <end position="515"/>
    </location>
</feature>
<dbReference type="Pfam" id="PF24492">
    <property type="entry name" value="HEAT_ECM29"/>
    <property type="match status" value="1"/>
</dbReference>
<gene>
    <name evidence="7" type="ORF">BJ878DRAFT_565607</name>
</gene>
<evidence type="ECO:0000256" key="4">
    <source>
        <dbReference type="ARBA" id="ARBA00022942"/>
    </source>
</evidence>
<evidence type="ECO:0000256" key="2">
    <source>
        <dbReference type="ARBA" id="ARBA00022490"/>
    </source>
</evidence>
<evidence type="ECO:0000256" key="1">
    <source>
        <dbReference type="ARBA" id="ARBA00004496"/>
    </source>
</evidence>
<dbReference type="PANTHER" id="PTHR23346:SF19">
    <property type="entry name" value="PROTEASOME ADAPTER AND SCAFFOLD PROTEIN ECM29"/>
    <property type="match status" value="1"/>
</dbReference>
<sequence>MATTASTEARELLLIEKVEMKIALAKDDKLESILKPYLPPLLLKLASDHQSVRNKVVSTCQHIKIRLAGNQGIVLPVAALLKQYKDYPNSSMIRHFDLMFIQQSVGKLSSKEQMDLLPTLLHGLASDAGKPTCATLFNLFLRLLPQLRIPLRGSKEDTELRQQLGLDEHAEDAKFVALWFAKLLLLTVIRSNATGITCPGLTVGEYEFLTLSGKQETWDPSSDEGLNPTLTKITILAFLASGAFTDEERFLAALFASGDSNTRISSVGDDLLKRSTMSLEDSSMVGNLLDMYFTLKPALKTRLLVLLTKSAASTTFPRQIVKIVRDGIQPDDNTNLPAKGLETVKFRNALFNYMNWVSRIGSTEDLGQAAPQLVEFLRSYIEDHGWPVPHERSSDTASLRALAYETLGSLAKTTSSTVIENDLSLVRWLFRSLTEEGSSDSIFVSIDGALASLLNAFVVPLEPSLRDALRSLLLEYMTLEEGGPIVRSARFATVRWANQCLEYSDILGRWIDILALGGRTDERSDVVEEGKKGLDPYLYRLLHSTLAISNVQLPRWADMVKTFFGGKSLLENSHAANTMKTGMEIDSVSVFGNFSGAKINAFSHALNYCRRVLLMAALQESDTPLTIDADLERQLDILYRTDKKSRAVMTNYISKIDEDALELFLIAALEGLLRNEGNGLADCGKCFVDILSIAPTSVVGRLADRGFELSQGIKSNNVSTRILAAQAFGILAAHPIVSAQTVVRSIQSLLDDVKPWSTAVGAEANKVHGSIIAIGGILSHGSYYGRSGFAEESSVQQATVALLEILAKAENASVKEAIYAATSLISASGLLSTSQIEKSSIEAHVIIENLTTEAKKGNEKAITALGKFSLIFESGTDGDTDTPLASIITSLYGLFELKQAEIHFTVGEALSCVSACWESEALSLSLDVNVPYEGRKKRPRILEAMLVKLLQDCKTTKPSLKKASGIWLFSLIQHCGHTEEIQSRLRECQSAFMGLLSARDELVQETASRGLSLVYEEGDEELREKLVKDLVASFTGTSAQLKVDEETELFEPGALPTGEGKSVTSYKDIINLANEVGDQSLVYKFMSLASNAATWSTRSAFGRFGLSNILSSSEIDPRLYPKLYRYRFDPNANVRRSMNDIWNSLVNDSSAVINEHFDAILADLLKSIVGKEWRTREASCDAIADLIQGKEFDKYEKHLHDIWHVAFKVMDDIKGSVRAKALSLSIALTGILVRQVEAGTESRHAQAMLKEVLPFLLSSQGIESSAKDVQAFATVTVLKLIKKGGMAMRIFIPDLVEQLLGLLSTMEMEGVDYLYLRAAQYNLTEDKIDTARSNAVTQGPLMESIERCLDQLDEDTMAKLVPRLEKVIKTAIGMPSKIGCSAVLVSLSTRHSFIFKPHADTFLKITEKSVLDRNNAVSTAYARSAGYISRLGSDEALLRLAKFSKNLYFNAEDEAKRQVAADLIYAVSKFATDRFNSTSAEYLPFVFLCKHDFDEHVKDQSEKTWSENVGGSRAVLLYLREITDLCIERLESPKWVIKHTAALTIADVVVSSGAEISGSNAAIIWPALEKALALKTFDGKEKVLEAFVKFTEAAGSLWEQEPSIAMQMKKIAIREAKRNNDAYRPHAFASLGKYSEARKDIDMFNEVYNTIAPVLEEFTGDGKMDTTDDSKSGGKSDEAVTITAGVAALFRAVNINLLDQSPLTYLPKLLELLQKILPSEKITVATRLNLYARSKALFDGLQKGTHSQGSSRYSLVLSYFTLLDVASGSGTEVLRTKRGEAAEMIIQALVSGVFGLLQEGRRECKDKIREMLVEGRKHERSPTVQAAFEKALKALESDK</sequence>
<keyword evidence="4 7" id="KW-0647">Proteasome</keyword>
<dbReference type="GO" id="GO:0000502">
    <property type="term" value="C:proteasome complex"/>
    <property type="evidence" value="ECO:0007669"/>
    <property type="project" value="UniProtKB-KW"/>
</dbReference>
<evidence type="ECO:0000256" key="3">
    <source>
        <dbReference type="ARBA" id="ARBA00022737"/>
    </source>
</evidence>
<protein>
    <submittedName>
        <fullName evidence="7">Proteasome stabiliser-domain-containing protein</fullName>
    </submittedName>
</protein>
<keyword evidence="3" id="KW-0677">Repeat</keyword>
<dbReference type="Proteomes" id="UP000887226">
    <property type="component" value="Unassembled WGS sequence"/>
</dbReference>
<evidence type="ECO:0000259" key="5">
    <source>
        <dbReference type="Pfam" id="PF13001"/>
    </source>
</evidence>
<evidence type="ECO:0000259" key="6">
    <source>
        <dbReference type="Pfam" id="PF24492"/>
    </source>
</evidence>
<dbReference type="GO" id="GO:0005634">
    <property type="term" value="C:nucleus"/>
    <property type="evidence" value="ECO:0007669"/>
    <property type="project" value="TreeGrafter"/>
</dbReference>
<dbReference type="Gene3D" id="1.25.10.10">
    <property type="entry name" value="Leucine-rich Repeat Variant"/>
    <property type="match status" value="2"/>
</dbReference>
<organism evidence="7 8">
    <name type="scientific">Calycina marina</name>
    <dbReference type="NCBI Taxonomy" id="1763456"/>
    <lineage>
        <taxon>Eukaryota</taxon>
        <taxon>Fungi</taxon>
        <taxon>Dikarya</taxon>
        <taxon>Ascomycota</taxon>
        <taxon>Pezizomycotina</taxon>
        <taxon>Leotiomycetes</taxon>
        <taxon>Helotiales</taxon>
        <taxon>Pezizellaceae</taxon>
        <taxon>Calycina</taxon>
    </lineage>
</organism>
<dbReference type="InterPro" id="IPR024372">
    <property type="entry name" value="Ecm29_N"/>
</dbReference>
<dbReference type="EMBL" id="MU253796">
    <property type="protein sequence ID" value="KAG9246690.1"/>
    <property type="molecule type" value="Genomic_DNA"/>
</dbReference>
<keyword evidence="2" id="KW-0963">Cytoplasm</keyword>
<proteinExistence type="predicted"/>
<dbReference type="SUPFAM" id="SSF48371">
    <property type="entry name" value="ARM repeat"/>
    <property type="match status" value="3"/>
</dbReference>
<dbReference type="GO" id="GO:0043248">
    <property type="term" value="P:proteasome assembly"/>
    <property type="evidence" value="ECO:0007669"/>
    <property type="project" value="InterPro"/>
</dbReference>
<feature type="domain" description="Proteasome adapter and scaffold protein ECM29 HEAT-repeat" evidence="6">
    <location>
        <begin position="1289"/>
        <end position="1449"/>
    </location>
</feature>
<dbReference type="GO" id="GO:0060090">
    <property type="term" value="F:molecular adaptor activity"/>
    <property type="evidence" value="ECO:0007669"/>
    <property type="project" value="InterPro"/>
</dbReference>
<evidence type="ECO:0000313" key="7">
    <source>
        <dbReference type="EMBL" id="KAG9246690.1"/>
    </source>
</evidence>
<dbReference type="InterPro" id="IPR011989">
    <property type="entry name" value="ARM-like"/>
</dbReference>
<comment type="caution">
    <text evidence="7">The sequence shown here is derived from an EMBL/GenBank/DDBJ whole genome shotgun (WGS) entry which is preliminary data.</text>
</comment>
<dbReference type="InterPro" id="IPR016024">
    <property type="entry name" value="ARM-type_fold"/>
</dbReference>
<name>A0A9P8CHE6_9HELO</name>
<dbReference type="OrthoDB" id="16066at2759"/>
<comment type="subcellular location">
    <subcellularLocation>
        <location evidence="1">Cytoplasm</location>
    </subcellularLocation>
</comment>
<dbReference type="PANTHER" id="PTHR23346">
    <property type="entry name" value="TRANSLATIONAL ACTIVATOR GCN1-RELATED"/>
    <property type="match status" value="1"/>
</dbReference>
<keyword evidence="8" id="KW-1185">Reference proteome</keyword>
<dbReference type="Pfam" id="PF23731">
    <property type="entry name" value="ARM_ECM29_C"/>
    <property type="match status" value="1"/>
</dbReference>
<dbReference type="Pfam" id="PF13001">
    <property type="entry name" value="ECM29_N"/>
    <property type="match status" value="1"/>
</dbReference>